<dbReference type="Proteomes" id="UP000593576">
    <property type="component" value="Unassembled WGS sequence"/>
</dbReference>
<keyword evidence="11" id="KW-1185">Reference proteome</keyword>
<dbReference type="OrthoDB" id="9880441at2759"/>
<evidence type="ECO:0008006" key="12">
    <source>
        <dbReference type="Google" id="ProtNLM"/>
    </source>
</evidence>
<dbReference type="Gene3D" id="2.30.250.10">
    <property type="entry name" value="Aminopeptidase i, Domain 2"/>
    <property type="match status" value="1"/>
</dbReference>
<dbReference type="FunFam" id="2.30.250.10:FF:000001">
    <property type="entry name" value="Aspartyl aminopeptidase 1"/>
    <property type="match status" value="1"/>
</dbReference>
<keyword evidence="3 9" id="KW-0031">Aminopeptidase</keyword>
<keyword evidence="5 9" id="KW-0479">Metal-binding</keyword>
<gene>
    <name evidence="10" type="ORF">Goshw_011531</name>
</gene>
<dbReference type="GO" id="GO:0004177">
    <property type="term" value="F:aminopeptidase activity"/>
    <property type="evidence" value="ECO:0007669"/>
    <property type="project" value="UniProtKB-KW"/>
</dbReference>
<proteinExistence type="inferred from homology"/>
<evidence type="ECO:0000256" key="7">
    <source>
        <dbReference type="ARBA" id="ARBA00022833"/>
    </source>
</evidence>
<evidence type="ECO:0000256" key="8">
    <source>
        <dbReference type="ARBA" id="ARBA00023049"/>
    </source>
</evidence>
<dbReference type="SUPFAM" id="SSF101821">
    <property type="entry name" value="Aminopeptidase/glucanase lid domain"/>
    <property type="match status" value="1"/>
</dbReference>
<evidence type="ECO:0000256" key="3">
    <source>
        <dbReference type="ARBA" id="ARBA00022438"/>
    </source>
</evidence>
<comment type="similarity">
    <text evidence="2 9">Belongs to the peptidase M18 family.</text>
</comment>
<dbReference type="PRINTS" id="PR00932">
    <property type="entry name" value="AMINO1PTASE"/>
</dbReference>
<protein>
    <recommendedName>
        <fullName evidence="12">Aspartyl aminopeptidase</fullName>
    </recommendedName>
</protein>
<dbReference type="GO" id="GO:0006508">
    <property type="term" value="P:proteolysis"/>
    <property type="evidence" value="ECO:0007669"/>
    <property type="project" value="UniProtKB-KW"/>
</dbReference>
<evidence type="ECO:0000256" key="4">
    <source>
        <dbReference type="ARBA" id="ARBA00022670"/>
    </source>
</evidence>
<name>A0A7J9L2Y8_GOSSC</name>
<keyword evidence="4 9" id="KW-0645">Protease</keyword>
<dbReference type="GO" id="GO:0008237">
    <property type="term" value="F:metallopeptidase activity"/>
    <property type="evidence" value="ECO:0007669"/>
    <property type="project" value="UniProtKB-KW"/>
</dbReference>
<dbReference type="GO" id="GO:0005737">
    <property type="term" value="C:cytoplasm"/>
    <property type="evidence" value="ECO:0007669"/>
    <property type="project" value="UniProtKB-ARBA"/>
</dbReference>
<sequence length="210" mass="23425">MTETEVSSIVSDFIGFLNASPTAFHAVDEAKKRLQKVGYEQVIEREDWKLEAGKRYFFTRNHSTIVAFAIDDVLVVHPLIFCMLRYVAGNGFHIVGAHTDSPCLKLKPVSKVKKADYLEVGVQTYGGGLWHTWFDRDLTVAGRVMIREEKGGSVSYSHRLVRIEEPIMRVPTLAIHLDSYSSFPYPTFVNSSEMGAGLFTSAFGVSIVAS</sequence>
<comment type="cofactor">
    <cofactor evidence="1">
        <name>Zn(2+)</name>
        <dbReference type="ChEBI" id="CHEBI:29105"/>
    </cofactor>
</comment>
<evidence type="ECO:0000256" key="2">
    <source>
        <dbReference type="ARBA" id="ARBA00008290"/>
    </source>
</evidence>
<comment type="caution">
    <text evidence="10">The sequence shown here is derived from an EMBL/GenBank/DDBJ whole genome shotgun (WGS) entry which is preliminary data.</text>
</comment>
<evidence type="ECO:0000256" key="9">
    <source>
        <dbReference type="RuleBase" id="RU004386"/>
    </source>
</evidence>
<evidence type="ECO:0000256" key="5">
    <source>
        <dbReference type="ARBA" id="ARBA00022723"/>
    </source>
</evidence>
<evidence type="ECO:0000256" key="6">
    <source>
        <dbReference type="ARBA" id="ARBA00022801"/>
    </source>
</evidence>
<evidence type="ECO:0000313" key="10">
    <source>
        <dbReference type="EMBL" id="MBA0852936.1"/>
    </source>
</evidence>
<dbReference type="SUPFAM" id="SSF53187">
    <property type="entry name" value="Zn-dependent exopeptidases"/>
    <property type="match status" value="1"/>
</dbReference>
<keyword evidence="8 9" id="KW-0482">Metalloprotease</keyword>
<dbReference type="Pfam" id="PF02127">
    <property type="entry name" value="Peptidase_M18"/>
    <property type="match status" value="1"/>
</dbReference>
<keyword evidence="6 9" id="KW-0378">Hydrolase</keyword>
<dbReference type="InterPro" id="IPR023358">
    <property type="entry name" value="Peptidase_M18_dom2"/>
</dbReference>
<dbReference type="AlphaFoldDB" id="A0A7J9L2Y8"/>
<dbReference type="GO" id="GO:0008270">
    <property type="term" value="F:zinc ion binding"/>
    <property type="evidence" value="ECO:0007669"/>
    <property type="project" value="InterPro"/>
</dbReference>
<dbReference type="InterPro" id="IPR001948">
    <property type="entry name" value="Peptidase_M18"/>
</dbReference>
<dbReference type="Gene3D" id="3.40.630.10">
    <property type="entry name" value="Zn peptidases"/>
    <property type="match status" value="1"/>
</dbReference>
<dbReference type="PANTHER" id="PTHR28570:SF16">
    <property type="entry name" value="ASPARTYL AMINOPEPTIDASE-RELATED"/>
    <property type="match status" value="1"/>
</dbReference>
<evidence type="ECO:0000313" key="11">
    <source>
        <dbReference type="Proteomes" id="UP000593576"/>
    </source>
</evidence>
<dbReference type="EMBL" id="JABFAF010000004">
    <property type="protein sequence ID" value="MBA0852936.1"/>
    <property type="molecule type" value="Genomic_DNA"/>
</dbReference>
<organism evidence="10 11">
    <name type="scientific">Gossypium schwendimanii</name>
    <name type="common">Cotton</name>
    <dbReference type="NCBI Taxonomy" id="34291"/>
    <lineage>
        <taxon>Eukaryota</taxon>
        <taxon>Viridiplantae</taxon>
        <taxon>Streptophyta</taxon>
        <taxon>Embryophyta</taxon>
        <taxon>Tracheophyta</taxon>
        <taxon>Spermatophyta</taxon>
        <taxon>Magnoliopsida</taxon>
        <taxon>eudicotyledons</taxon>
        <taxon>Gunneridae</taxon>
        <taxon>Pentapetalae</taxon>
        <taxon>rosids</taxon>
        <taxon>malvids</taxon>
        <taxon>Malvales</taxon>
        <taxon>Malvaceae</taxon>
        <taxon>Malvoideae</taxon>
        <taxon>Gossypium</taxon>
    </lineage>
</organism>
<accession>A0A7J9L2Y8</accession>
<reference evidence="10 11" key="1">
    <citation type="journal article" date="2019" name="Genome Biol. Evol.">
        <title>Insights into the evolution of the New World diploid cottons (Gossypium, subgenus Houzingenia) based on genome sequencing.</title>
        <authorList>
            <person name="Grover C.E."/>
            <person name="Arick M.A. 2nd"/>
            <person name="Thrash A."/>
            <person name="Conover J.L."/>
            <person name="Sanders W.S."/>
            <person name="Peterson D.G."/>
            <person name="Frelichowski J.E."/>
            <person name="Scheffler J.A."/>
            <person name="Scheffler B.E."/>
            <person name="Wendel J.F."/>
        </authorList>
    </citation>
    <scope>NUCLEOTIDE SEQUENCE [LARGE SCALE GENOMIC DNA]</scope>
    <source>
        <strain evidence="10">1</strain>
        <tissue evidence="10">Leaf</tissue>
    </source>
</reference>
<dbReference type="PANTHER" id="PTHR28570">
    <property type="entry name" value="ASPARTYL AMINOPEPTIDASE"/>
    <property type="match status" value="1"/>
</dbReference>
<evidence type="ECO:0000256" key="1">
    <source>
        <dbReference type="ARBA" id="ARBA00001947"/>
    </source>
</evidence>
<keyword evidence="7 9" id="KW-0862">Zinc</keyword>